<protein>
    <submittedName>
        <fullName evidence="2">Uncharacterized protein</fullName>
    </submittedName>
</protein>
<gene>
    <name evidence="2" type="ORF">NK6_4867</name>
</gene>
<feature type="region of interest" description="Disordered" evidence="1">
    <location>
        <begin position="1"/>
        <end position="40"/>
    </location>
</feature>
<dbReference type="Proteomes" id="UP000063308">
    <property type="component" value="Chromosome"/>
</dbReference>
<accession>A0A0E4BRC5</accession>
<reference evidence="2 3" key="1">
    <citation type="submission" date="2014-11" db="EMBL/GenBank/DDBJ databases">
        <title>Symbiosis island explosion on the genome of extra-slow-growing strains of soybean bradyrhizobia with massive insertion sequences.</title>
        <authorList>
            <person name="Iida T."/>
            <person name="Minamisawa K."/>
        </authorList>
    </citation>
    <scope>NUCLEOTIDE SEQUENCE [LARGE SCALE GENOMIC DNA]</scope>
    <source>
        <strain evidence="2 3">NK6</strain>
    </source>
</reference>
<proteinExistence type="predicted"/>
<evidence type="ECO:0000256" key="1">
    <source>
        <dbReference type="SAM" id="MobiDB-lite"/>
    </source>
</evidence>
<evidence type="ECO:0000313" key="3">
    <source>
        <dbReference type="Proteomes" id="UP000063308"/>
    </source>
</evidence>
<evidence type="ECO:0000313" key="2">
    <source>
        <dbReference type="EMBL" id="BAR58032.1"/>
    </source>
</evidence>
<name>A0A0E4BRC5_9BRAD</name>
<sequence>MMAHPEPAGRNFDVTTNSPLRGAHHTEIGALWREPDDHET</sequence>
<organism evidence="2 3">
    <name type="scientific">Bradyrhizobium diazoefficiens</name>
    <dbReference type="NCBI Taxonomy" id="1355477"/>
    <lineage>
        <taxon>Bacteria</taxon>
        <taxon>Pseudomonadati</taxon>
        <taxon>Pseudomonadota</taxon>
        <taxon>Alphaproteobacteria</taxon>
        <taxon>Hyphomicrobiales</taxon>
        <taxon>Nitrobacteraceae</taxon>
        <taxon>Bradyrhizobium</taxon>
    </lineage>
</organism>
<dbReference type="AlphaFoldDB" id="A0A0E4BRC5"/>
<dbReference type="EMBL" id="AP014685">
    <property type="protein sequence ID" value="BAR58032.1"/>
    <property type="molecule type" value="Genomic_DNA"/>
</dbReference>